<evidence type="ECO:0000256" key="1">
    <source>
        <dbReference type="SAM" id="MobiDB-lite"/>
    </source>
</evidence>
<protein>
    <submittedName>
        <fullName evidence="2">Uncharacterized protein</fullName>
    </submittedName>
</protein>
<evidence type="ECO:0000313" key="2">
    <source>
        <dbReference type="EMBL" id="KAK8376796.1"/>
    </source>
</evidence>
<dbReference type="EMBL" id="JARAKH010000048">
    <property type="protein sequence ID" value="KAK8376796.1"/>
    <property type="molecule type" value="Genomic_DNA"/>
</dbReference>
<organism evidence="2 3">
    <name type="scientific">Scylla paramamosain</name>
    <name type="common">Mud crab</name>
    <dbReference type="NCBI Taxonomy" id="85552"/>
    <lineage>
        <taxon>Eukaryota</taxon>
        <taxon>Metazoa</taxon>
        <taxon>Ecdysozoa</taxon>
        <taxon>Arthropoda</taxon>
        <taxon>Crustacea</taxon>
        <taxon>Multicrustacea</taxon>
        <taxon>Malacostraca</taxon>
        <taxon>Eumalacostraca</taxon>
        <taxon>Eucarida</taxon>
        <taxon>Decapoda</taxon>
        <taxon>Pleocyemata</taxon>
        <taxon>Brachyura</taxon>
        <taxon>Eubrachyura</taxon>
        <taxon>Portunoidea</taxon>
        <taxon>Portunidae</taxon>
        <taxon>Portuninae</taxon>
        <taxon>Scylla</taxon>
    </lineage>
</organism>
<evidence type="ECO:0000313" key="3">
    <source>
        <dbReference type="Proteomes" id="UP001487740"/>
    </source>
</evidence>
<keyword evidence="3" id="KW-1185">Reference proteome</keyword>
<feature type="region of interest" description="Disordered" evidence="1">
    <location>
        <begin position="1"/>
        <end position="60"/>
    </location>
</feature>
<name>A0AAW0SP84_SCYPA</name>
<dbReference type="Proteomes" id="UP001487740">
    <property type="component" value="Unassembled WGS sequence"/>
</dbReference>
<comment type="caution">
    <text evidence="2">The sequence shown here is derived from an EMBL/GenBank/DDBJ whole genome shotgun (WGS) entry which is preliminary data.</text>
</comment>
<accession>A0AAW0SP84</accession>
<reference evidence="2 3" key="1">
    <citation type="submission" date="2023-03" db="EMBL/GenBank/DDBJ databases">
        <title>High-quality genome of Scylla paramamosain provides insights in environmental adaptation.</title>
        <authorList>
            <person name="Zhang L."/>
        </authorList>
    </citation>
    <scope>NUCLEOTIDE SEQUENCE [LARGE SCALE GENOMIC DNA]</scope>
    <source>
        <strain evidence="2">LZ_2023a</strain>
        <tissue evidence="2">Muscle</tissue>
    </source>
</reference>
<gene>
    <name evidence="2" type="ORF">O3P69_010011</name>
</gene>
<feature type="region of interest" description="Disordered" evidence="1">
    <location>
        <begin position="137"/>
        <end position="168"/>
    </location>
</feature>
<sequence length="168" mass="18799">MGRPLGTVLGPWRGRGRSGGRPPAPPPRRQPRLYLTRGDHQTQRQPPAAGPRALATQGRAGRLPLARDWSLASAYRTRDWAQRVQNKILVELKGRGTVGERNLFRRGTWVATWLPQTLAGLGSGRNGRQGVALDLEEKEEQEKMEAEEDTSTILKHNYIPANTRRNKP</sequence>
<dbReference type="AlphaFoldDB" id="A0AAW0SP84"/>
<proteinExistence type="predicted"/>